<dbReference type="Proteomes" id="UP000824533">
    <property type="component" value="Linkage Group LG22"/>
</dbReference>
<dbReference type="EMBL" id="CM034408">
    <property type="protein sequence ID" value="KAJ0172149.1"/>
    <property type="molecule type" value="Genomic_DNA"/>
</dbReference>
<proteinExistence type="predicted"/>
<organism evidence="1 2">
    <name type="scientific">Dendrolimus kikuchii</name>
    <dbReference type="NCBI Taxonomy" id="765133"/>
    <lineage>
        <taxon>Eukaryota</taxon>
        <taxon>Metazoa</taxon>
        <taxon>Ecdysozoa</taxon>
        <taxon>Arthropoda</taxon>
        <taxon>Hexapoda</taxon>
        <taxon>Insecta</taxon>
        <taxon>Pterygota</taxon>
        <taxon>Neoptera</taxon>
        <taxon>Endopterygota</taxon>
        <taxon>Lepidoptera</taxon>
        <taxon>Glossata</taxon>
        <taxon>Ditrysia</taxon>
        <taxon>Bombycoidea</taxon>
        <taxon>Lasiocampidae</taxon>
        <taxon>Dendrolimus</taxon>
    </lineage>
</organism>
<reference evidence="1 2" key="1">
    <citation type="journal article" date="2021" name="Front. Genet.">
        <title>Chromosome-Level Genome Assembly Reveals Significant Gene Expansion in the Toll and IMD Signaling Pathways of Dendrolimus kikuchii.</title>
        <authorList>
            <person name="Zhou J."/>
            <person name="Wu P."/>
            <person name="Xiong Z."/>
            <person name="Liu N."/>
            <person name="Zhao N."/>
            <person name="Ji M."/>
            <person name="Qiu Y."/>
            <person name="Yang B."/>
        </authorList>
    </citation>
    <scope>NUCLEOTIDE SEQUENCE [LARGE SCALE GENOMIC DNA]</scope>
    <source>
        <strain evidence="1">Ann1</strain>
    </source>
</reference>
<accession>A0ACC1CL35</accession>
<comment type="caution">
    <text evidence="1">The sequence shown here is derived from an EMBL/GenBank/DDBJ whole genome shotgun (WGS) entry which is preliminary data.</text>
</comment>
<gene>
    <name evidence="1" type="ORF">K1T71_012122</name>
</gene>
<keyword evidence="2" id="KW-1185">Reference proteome</keyword>
<name>A0ACC1CL35_9NEOP</name>
<sequence length="390" mass="45536">MKRAEEMRACFSALVLAHAILTHCVIVNVNKGSQIIADTKEELSPLIIDSKLNEVVTIYVPIVKGTKARYYLTDPRGEERKLQIKHKQRKKIKINIEKHDNGSISHALNDNVKNVKPIKDIKIRISDRKLSMELYRTYNDTFHREHDILHKKPKRHKEYLMKLNDYKRLAPHKNTVLQSESQLNYSFTPDLTQYKQKANQQYMNVRYVNFLKQNDLVEENTEKILNKAVFKESKSNQAVNYSDLTKIEVRKIEENLSDSKTNKDVKVFLNEIVEVSNLTEYDDVVFRKKRKSSPNFNLGPLTEDDHGNWVLSVFYKDGSSWVELYQVITIHIFDNIPAEPKAIRLKQGSNFILSFSYPITHLQSCQLLSPRAASEKYYERYGLHPEYCGN</sequence>
<evidence type="ECO:0000313" key="2">
    <source>
        <dbReference type="Proteomes" id="UP000824533"/>
    </source>
</evidence>
<protein>
    <submittedName>
        <fullName evidence="1">Uncharacterized protein</fullName>
    </submittedName>
</protein>
<evidence type="ECO:0000313" key="1">
    <source>
        <dbReference type="EMBL" id="KAJ0172149.1"/>
    </source>
</evidence>